<gene>
    <name evidence="2" type="ORF">CVV68_22845</name>
</gene>
<accession>A0A2V5KZ14</accession>
<keyword evidence="1" id="KW-0812">Transmembrane</keyword>
<organism evidence="2 3">
    <name type="scientific">Arthrobacter livingstonensis</name>
    <dbReference type="NCBI Taxonomy" id="670078"/>
    <lineage>
        <taxon>Bacteria</taxon>
        <taxon>Bacillati</taxon>
        <taxon>Actinomycetota</taxon>
        <taxon>Actinomycetes</taxon>
        <taxon>Micrococcales</taxon>
        <taxon>Micrococcaceae</taxon>
        <taxon>Arthrobacter</taxon>
    </lineage>
</organism>
<sequence length="204" mass="20861">RGARLARGWTAAVFATSAAALSHVLGGGDVPEPLLVLFSLAISALVCVALAGRVLSFKNLVAAVVVSEGLFHLLFSLSSVNTVVPAPALASGQHAGMDMAVTAPALAHASMDLMTGHDGSMWFSHAAAAALTIGFLRYGESSAVRLLHALRMKITAIMGLVIVPVPAPSRIDAAPEPWLPALAALDVPLPVRHHRGPPLPGAAA</sequence>
<dbReference type="AlphaFoldDB" id="A0A2V5KZ14"/>
<evidence type="ECO:0000313" key="2">
    <source>
        <dbReference type="EMBL" id="PYI63955.1"/>
    </source>
</evidence>
<feature type="transmembrane region" description="Helical" evidence="1">
    <location>
        <begin position="36"/>
        <end position="55"/>
    </location>
</feature>
<feature type="transmembrane region" description="Helical" evidence="1">
    <location>
        <begin position="120"/>
        <end position="138"/>
    </location>
</feature>
<proteinExistence type="predicted"/>
<dbReference type="RefSeq" id="WP_110503271.1">
    <property type="nucleotide sequence ID" value="NZ_QJVD01000089.1"/>
</dbReference>
<evidence type="ECO:0000313" key="3">
    <source>
        <dbReference type="Proteomes" id="UP000247832"/>
    </source>
</evidence>
<dbReference type="Proteomes" id="UP000247832">
    <property type="component" value="Unassembled WGS sequence"/>
</dbReference>
<feature type="non-terminal residue" evidence="2">
    <location>
        <position position="1"/>
    </location>
</feature>
<name>A0A2V5KZ14_9MICC</name>
<keyword evidence="3" id="KW-1185">Reference proteome</keyword>
<evidence type="ECO:0000256" key="1">
    <source>
        <dbReference type="SAM" id="Phobius"/>
    </source>
</evidence>
<protein>
    <submittedName>
        <fullName evidence="2">Uncharacterized protein</fullName>
    </submittedName>
</protein>
<reference evidence="2 3" key="1">
    <citation type="submission" date="2018-05" db="EMBL/GenBank/DDBJ databases">
        <title>Genetic diversity of glacier-inhabiting Cryobacterium bacteria in China and description of Cryobacterium mengkeensis sp. nov. and Arthrobacter glacialis sp. nov.</title>
        <authorList>
            <person name="Liu Q."/>
            <person name="Xin Y.-H."/>
        </authorList>
    </citation>
    <scope>NUCLEOTIDE SEQUENCE [LARGE SCALE GENOMIC DNA]</scope>
    <source>
        <strain evidence="2 3">LI2</strain>
    </source>
</reference>
<dbReference type="EMBL" id="QJVD01000089">
    <property type="protein sequence ID" value="PYI63955.1"/>
    <property type="molecule type" value="Genomic_DNA"/>
</dbReference>
<keyword evidence="1" id="KW-0472">Membrane</keyword>
<feature type="transmembrane region" description="Helical" evidence="1">
    <location>
        <begin position="60"/>
        <end position="80"/>
    </location>
</feature>
<comment type="caution">
    <text evidence="2">The sequence shown here is derived from an EMBL/GenBank/DDBJ whole genome shotgun (WGS) entry which is preliminary data.</text>
</comment>
<keyword evidence="1" id="KW-1133">Transmembrane helix</keyword>